<reference evidence="3 4" key="1">
    <citation type="submission" date="2023-07" db="EMBL/GenBank/DDBJ databases">
        <title>Sequencing the genomes of 1000 actinobacteria strains.</title>
        <authorList>
            <person name="Klenk H.-P."/>
        </authorList>
    </citation>
    <scope>NUCLEOTIDE SEQUENCE [LARGE SCALE GENOMIC DNA]</scope>
    <source>
        <strain evidence="3 4">DSM 14555</strain>
    </source>
</reference>
<name>A0ABU1J8A5_9MICC</name>
<dbReference type="Proteomes" id="UP001185069">
    <property type="component" value="Unassembled WGS sequence"/>
</dbReference>
<keyword evidence="3" id="KW-0645">Protease</keyword>
<comment type="similarity">
    <text evidence="1">Belongs to the ClpS family.</text>
</comment>
<dbReference type="InterPro" id="IPR022935">
    <property type="entry name" value="ClpS"/>
</dbReference>
<proteinExistence type="inferred from homology"/>
<dbReference type="Pfam" id="PF02617">
    <property type="entry name" value="ClpS"/>
    <property type="match status" value="1"/>
</dbReference>
<comment type="function">
    <text evidence="1">Involved in the modulation of the specificity of the ClpAP-mediated ATP-dependent protein degradation.</text>
</comment>
<gene>
    <name evidence="1" type="primary">clpS</name>
    <name evidence="3" type="ORF">JOE69_000632</name>
</gene>
<dbReference type="SUPFAM" id="SSF54736">
    <property type="entry name" value="ClpS-like"/>
    <property type="match status" value="1"/>
</dbReference>
<dbReference type="EMBL" id="JAVDQF010000001">
    <property type="protein sequence ID" value="MDR6268394.1"/>
    <property type="molecule type" value="Genomic_DNA"/>
</dbReference>
<dbReference type="HAMAP" id="MF_00302">
    <property type="entry name" value="ClpS"/>
    <property type="match status" value="1"/>
</dbReference>
<keyword evidence="3" id="KW-0378">Hydrolase</keyword>
<dbReference type="PANTHER" id="PTHR33473:SF19">
    <property type="entry name" value="ATP-DEPENDENT CLP PROTEASE ADAPTER PROTEIN CLPS"/>
    <property type="match status" value="1"/>
</dbReference>
<evidence type="ECO:0000259" key="2">
    <source>
        <dbReference type="Pfam" id="PF02617"/>
    </source>
</evidence>
<evidence type="ECO:0000313" key="4">
    <source>
        <dbReference type="Proteomes" id="UP001185069"/>
    </source>
</evidence>
<comment type="caution">
    <text evidence="3">The sequence shown here is derived from an EMBL/GenBank/DDBJ whole genome shotgun (WGS) entry which is preliminary data.</text>
</comment>
<dbReference type="RefSeq" id="WP_296363627.1">
    <property type="nucleotide sequence ID" value="NZ_BAAAHY010000006.1"/>
</dbReference>
<protein>
    <recommendedName>
        <fullName evidence="1">ATP-dependent Clp protease adapter protein ClpS</fullName>
    </recommendedName>
</protein>
<dbReference type="Gene3D" id="3.30.1390.10">
    <property type="match status" value="1"/>
</dbReference>
<organism evidence="3 4">
    <name type="scientific">Arthrobacter russicus</name>
    <dbReference type="NCBI Taxonomy" id="172040"/>
    <lineage>
        <taxon>Bacteria</taxon>
        <taxon>Bacillati</taxon>
        <taxon>Actinomycetota</taxon>
        <taxon>Actinomycetes</taxon>
        <taxon>Micrococcales</taxon>
        <taxon>Micrococcaceae</taxon>
        <taxon>Arthrobacter</taxon>
    </lineage>
</organism>
<dbReference type="InterPro" id="IPR003769">
    <property type="entry name" value="ClpS_core"/>
</dbReference>
<accession>A0ABU1J8A5</accession>
<evidence type="ECO:0000256" key="1">
    <source>
        <dbReference type="HAMAP-Rule" id="MF_00302"/>
    </source>
</evidence>
<feature type="domain" description="Adaptor protein ClpS core" evidence="2">
    <location>
        <begin position="26"/>
        <end position="97"/>
    </location>
</feature>
<dbReference type="InterPro" id="IPR014719">
    <property type="entry name" value="Ribosomal_bL12_C/ClpS-like"/>
</dbReference>
<dbReference type="GO" id="GO:0006508">
    <property type="term" value="P:proteolysis"/>
    <property type="evidence" value="ECO:0007669"/>
    <property type="project" value="UniProtKB-KW"/>
</dbReference>
<sequence length="104" mass="11747">MSISTLTEQIRELEQETSAVEEASEDLPWAVVVWDDPINTMDYVSYVFQSYFGYSAQYAESLMLQVHTTGKAVVSRGPREKAETDMMAMHSFGLQATVRKESDV</sequence>
<dbReference type="NCBIfam" id="NF000668">
    <property type="entry name" value="PRK00033.1-1"/>
    <property type="match status" value="1"/>
</dbReference>
<evidence type="ECO:0000313" key="3">
    <source>
        <dbReference type="EMBL" id="MDR6268394.1"/>
    </source>
</evidence>
<dbReference type="GO" id="GO:0008233">
    <property type="term" value="F:peptidase activity"/>
    <property type="evidence" value="ECO:0007669"/>
    <property type="project" value="UniProtKB-KW"/>
</dbReference>
<dbReference type="PANTHER" id="PTHR33473">
    <property type="entry name" value="ATP-DEPENDENT CLP PROTEASE ADAPTER PROTEIN CLPS1, CHLOROPLASTIC"/>
    <property type="match status" value="1"/>
</dbReference>
<keyword evidence="4" id="KW-1185">Reference proteome</keyword>
<comment type="subunit">
    <text evidence="1">Binds to the N-terminal domain of the chaperone ClpA.</text>
</comment>